<feature type="transmembrane region" description="Helical" evidence="5">
    <location>
        <begin position="62"/>
        <end position="82"/>
    </location>
</feature>
<dbReference type="Pfam" id="PF02674">
    <property type="entry name" value="Colicin_V"/>
    <property type="match status" value="1"/>
</dbReference>
<dbReference type="RefSeq" id="WP_380888112.1">
    <property type="nucleotide sequence ID" value="NZ_JBHUDY010000001.1"/>
</dbReference>
<comment type="caution">
    <text evidence="6">The sequence shown here is derived from an EMBL/GenBank/DDBJ whole genome shotgun (WGS) entry which is preliminary data.</text>
</comment>
<keyword evidence="3 5" id="KW-1133">Transmembrane helix</keyword>
<name>A0ABW4I2U0_9SPHN</name>
<dbReference type="Proteomes" id="UP001597115">
    <property type="component" value="Unassembled WGS sequence"/>
</dbReference>
<feature type="transmembrane region" description="Helical" evidence="5">
    <location>
        <begin position="32"/>
        <end position="56"/>
    </location>
</feature>
<organism evidence="6 7">
    <name type="scientific">Sphingomonas tabacisoli</name>
    <dbReference type="NCBI Taxonomy" id="2249466"/>
    <lineage>
        <taxon>Bacteria</taxon>
        <taxon>Pseudomonadati</taxon>
        <taxon>Pseudomonadota</taxon>
        <taxon>Alphaproteobacteria</taxon>
        <taxon>Sphingomonadales</taxon>
        <taxon>Sphingomonadaceae</taxon>
        <taxon>Sphingomonas</taxon>
    </lineage>
</organism>
<evidence type="ECO:0000256" key="3">
    <source>
        <dbReference type="ARBA" id="ARBA00022989"/>
    </source>
</evidence>
<protein>
    <submittedName>
        <fullName evidence="6">CvpA family protein</fullName>
    </submittedName>
</protein>
<keyword evidence="2 5" id="KW-0812">Transmembrane</keyword>
<dbReference type="InterPro" id="IPR052719">
    <property type="entry name" value="CvpA-like"/>
</dbReference>
<reference evidence="7" key="1">
    <citation type="journal article" date="2019" name="Int. J. Syst. Evol. Microbiol.">
        <title>The Global Catalogue of Microorganisms (GCM) 10K type strain sequencing project: providing services to taxonomists for standard genome sequencing and annotation.</title>
        <authorList>
            <consortium name="The Broad Institute Genomics Platform"/>
            <consortium name="The Broad Institute Genome Sequencing Center for Infectious Disease"/>
            <person name="Wu L."/>
            <person name="Ma J."/>
        </authorList>
    </citation>
    <scope>NUCLEOTIDE SEQUENCE [LARGE SCALE GENOMIC DNA]</scope>
    <source>
        <strain evidence="7">CGMCC 1.16275</strain>
    </source>
</reference>
<evidence type="ECO:0000313" key="6">
    <source>
        <dbReference type="EMBL" id="MFD1611522.1"/>
    </source>
</evidence>
<accession>A0ABW4I2U0</accession>
<dbReference type="EMBL" id="JBHUDY010000001">
    <property type="protein sequence ID" value="MFD1611522.1"/>
    <property type="molecule type" value="Genomic_DNA"/>
</dbReference>
<keyword evidence="7" id="KW-1185">Reference proteome</keyword>
<evidence type="ECO:0000313" key="7">
    <source>
        <dbReference type="Proteomes" id="UP001597115"/>
    </source>
</evidence>
<gene>
    <name evidence="6" type="ORF">ACFSCW_06885</name>
</gene>
<feature type="transmembrane region" description="Helical" evidence="5">
    <location>
        <begin position="6"/>
        <end position="25"/>
    </location>
</feature>
<feature type="transmembrane region" description="Helical" evidence="5">
    <location>
        <begin position="103"/>
        <end position="125"/>
    </location>
</feature>
<sequence>MTALDIVALVLLGGGAAFGAVRGFVQEALSLFAWMFAVMAVRFFYTPAVNLLGGVIGTSSGAAVAAVVLLFGVTFFLGKMLATALGKRTRQSVLGPVDRVLGFGFGFVKGLIAASLLFLLATLVIDTVRGGPANRPDWMRGARSYSLLNATSRAMVDYVNRRRTGTLGVGNATGAP</sequence>
<evidence type="ECO:0000256" key="2">
    <source>
        <dbReference type="ARBA" id="ARBA00022692"/>
    </source>
</evidence>
<dbReference type="PANTHER" id="PTHR36926">
    <property type="entry name" value="COLICIN V PRODUCTION PROTEIN"/>
    <property type="match status" value="1"/>
</dbReference>
<evidence type="ECO:0000256" key="5">
    <source>
        <dbReference type="SAM" id="Phobius"/>
    </source>
</evidence>
<dbReference type="PANTHER" id="PTHR36926:SF1">
    <property type="entry name" value="COLICIN V PRODUCTION PROTEIN"/>
    <property type="match status" value="1"/>
</dbReference>
<evidence type="ECO:0000256" key="1">
    <source>
        <dbReference type="ARBA" id="ARBA00004141"/>
    </source>
</evidence>
<dbReference type="InterPro" id="IPR003825">
    <property type="entry name" value="Colicin-V_CvpA"/>
</dbReference>
<keyword evidence="4 5" id="KW-0472">Membrane</keyword>
<evidence type="ECO:0000256" key="4">
    <source>
        <dbReference type="ARBA" id="ARBA00023136"/>
    </source>
</evidence>
<proteinExistence type="predicted"/>
<comment type="subcellular location">
    <subcellularLocation>
        <location evidence="1">Membrane</location>
        <topology evidence="1">Multi-pass membrane protein</topology>
    </subcellularLocation>
</comment>